<keyword evidence="2" id="KW-1185">Reference proteome</keyword>
<proteinExistence type="predicted"/>
<accession>A0ACC2MW28</accession>
<dbReference type="Proteomes" id="UP001234297">
    <property type="component" value="Chromosome 1"/>
</dbReference>
<evidence type="ECO:0000313" key="2">
    <source>
        <dbReference type="Proteomes" id="UP001234297"/>
    </source>
</evidence>
<reference evidence="1 2" key="1">
    <citation type="journal article" date="2022" name="Hortic Res">
        <title>A haplotype resolved chromosomal level avocado genome allows analysis of novel avocado genes.</title>
        <authorList>
            <person name="Nath O."/>
            <person name="Fletcher S.J."/>
            <person name="Hayward A."/>
            <person name="Shaw L.M."/>
            <person name="Masouleh A.K."/>
            <person name="Furtado A."/>
            <person name="Henry R.J."/>
            <person name="Mitter N."/>
        </authorList>
    </citation>
    <scope>NUCLEOTIDE SEQUENCE [LARGE SCALE GENOMIC DNA]</scope>
    <source>
        <strain evidence="2">cv. Hass</strain>
    </source>
</reference>
<organism evidence="1 2">
    <name type="scientific">Persea americana</name>
    <name type="common">Avocado</name>
    <dbReference type="NCBI Taxonomy" id="3435"/>
    <lineage>
        <taxon>Eukaryota</taxon>
        <taxon>Viridiplantae</taxon>
        <taxon>Streptophyta</taxon>
        <taxon>Embryophyta</taxon>
        <taxon>Tracheophyta</taxon>
        <taxon>Spermatophyta</taxon>
        <taxon>Magnoliopsida</taxon>
        <taxon>Magnoliidae</taxon>
        <taxon>Laurales</taxon>
        <taxon>Lauraceae</taxon>
        <taxon>Persea</taxon>
    </lineage>
</organism>
<comment type="caution">
    <text evidence="1">The sequence shown here is derived from an EMBL/GenBank/DDBJ whole genome shotgun (WGS) entry which is preliminary data.</text>
</comment>
<protein>
    <submittedName>
        <fullName evidence="1">Uncharacterized protein</fullName>
    </submittedName>
</protein>
<name>A0ACC2MW28_PERAE</name>
<dbReference type="EMBL" id="CM056809">
    <property type="protein sequence ID" value="KAJ8649142.1"/>
    <property type="molecule type" value="Genomic_DNA"/>
</dbReference>
<sequence>MSEISSIASTHLQTKVETTKAKDMTSAEFPAIMALLLESVNTHAPLSTSDEPEPHPYWSCTQETGPQKTLTQVLNVSLDTTTKLVSGIQESLDVTDMAN</sequence>
<evidence type="ECO:0000313" key="1">
    <source>
        <dbReference type="EMBL" id="KAJ8649142.1"/>
    </source>
</evidence>
<gene>
    <name evidence="1" type="ORF">MRB53_002165</name>
</gene>